<gene>
    <name evidence="1" type="ordered locus">Os07g0199350</name>
    <name evidence="1" type="ORF">OSNPB_070199350</name>
</gene>
<dbReference type="PaxDb" id="39947-A0A0N7KN32"/>
<dbReference type="EMBL" id="AP014963">
    <property type="protein sequence ID" value="BAT00490.1"/>
    <property type="molecule type" value="Genomic_DNA"/>
</dbReference>
<dbReference type="AlphaFoldDB" id="A0A0N7KN32"/>
<dbReference type="Gramene" id="Os07t0199350-00">
    <property type="protein sequence ID" value="Os07t0199350-00"/>
    <property type="gene ID" value="Os07g0199350"/>
</dbReference>
<dbReference type="InParanoid" id="A0A0N7KN32"/>
<sequence>IYDDLLNHCLVTYTEKDIFSKVSEEDIIQTFMTKAKRTLR</sequence>
<dbReference type="SMR" id="A0A0N7KN32"/>
<reference evidence="2" key="1">
    <citation type="journal article" date="2005" name="Nature">
        <title>The map-based sequence of the rice genome.</title>
        <authorList>
            <consortium name="International rice genome sequencing project (IRGSP)"/>
            <person name="Matsumoto T."/>
            <person name="Wu J."/>
            <person name="Kanamori H."/>
            <person name="Katayose Y."/>
            <person name="Fujisawa M."/>
            <person name="Namiki N."/>
            <person name="Mizuno H."/>
            <person name="Yamamoto K."/>
            <person name="Antonio B.A."/>
            <person name="Baba T."/>
            <person name="Sakata K."/>
            <person name="Nagamura Y."/>
            <person name="Aoki H."/>
            <person name="Arikawa K."/>
            <person name="Arita K."/>
            <person name="Bito T."/>
            <person name="Chiden Y."/>
            <person name="Fujitsuka N."/>
            <person name="Fukunaka R."/>
            <person name="Hamada M."/>
            <person name="Harada C."/>
            <person name="Hayashi A."/>
            <person name="Hijishita S."/>
            <person name="Honda M."/>
            <person name="Hosokawa S."/>
            <person name="Ichikawa Y."/>
            <person name="Idonuma A."/>
            <person name="Iijima M."/>
            <person name="Ikeda M."/>
            <person name="Ikeno M."/>
            <person name="Ito K."/>
            <person name="Ito S."/>
            <person name="Ito T."/>
            <person name="Ito Y."/>
            <person name="Ito Y."/>
            <person name="Iwabuchi A."/>
            <person name="Kamiya K."/>
            <person name="Karasawa W."/>
            <person name="Kurita K."/>
            <person name="Katagiri S."/>
            <person name="Kikuta A."/>
            <person name="Kobayashi H."/>
            <person name="Kobayashi N."/>
            <person name="Machita K."/>
            <person name="Maehara T."/>
            <person name="Masukawa M."/>
            <person name="Mizubayashi T."/>
            <person name="Mukai Y."/>
            <person name="Nagasaki H."/>
            <person name="Nagata Y."/>
            <person name="Naito S."/>
            <person name="Nakashima M."/>
            <person name="Nakama Y."/>
            <person name="Nakamichi Y."/>
            <person name="Nakamura M."/>
            <person name="Meguro A."/>
            <person name="Negishi M."/>
            <person name="Ohta I."/>
            <person name="Ohta T."/>
            <person name="Okamoto M."/>
            <person name="Ono N."/>
            <person name="Saji S."/>
            <person name="Sakaguchi M."/>
            <person name="Sakai K."/>
            <person name="Shibata M."/>
            <person name="Shimokawa T."/>
            <person name="Song J."/>
            <person name="Takazaki Y."/>
            <person name="Terasawa K."/>
            <person name="Tsugane M."/>
            <person name="Tsuji K."/>
            <person name="Ueda S."/>
            <person name="Waki K."/>
            <person name="Yamagata H."/>
            <person name="Yamamoto M."/>
            <person name="Yamamoto S."/>
            <person name="Yamane H."/>
            <person name="Yoshiki S."/>
            <person name="Yoshihara R."/>
            <person name="Yukawa K."/>
            <person name="Zhong H."/>
            <person name="Yano M."/>
            <person name="Yuan Q."/>
            <person name="Ouyang S."/>
            <person name="Liu J."/>
            <person name="Jones K.M."/>
            <person name="Gansberger K."/>
            <person name="Moffat K."/>
            <person name="Hill J."/>
            <person name="Bera J."/>
            <person name="Fadrosh D."/>
            <person name="Jin S."/>
            <person name="Johri S."/>
            <person name="Kim M."/>
            <person name="Overton L."/>
            <person name="Reardon M."/>
            <person name="Tsitrin T."/>
            <person name="Vuong H."/>
            <person name="Weaver B."/>
            <person name="Ciecko A."/>
            <person name="Tallon L."/>
            <person name="Jackson J."/>
            <person name="Pai G."/>
            <person name="Aken S.V."/>
            <person name="Utterback T."/>
            <person name="Reidmuller S."/>
            <person name="Feldblyum T."/>
            <person name="Hsiao J."/>
            <person name="Zismann V."/>
            <person name="Iobst S."/>
            <person name="de Vazeille A.R."/>
            <person name="Buell C.R."/>
            <person name="Ying K."/>
            <person name="Li Y."/>
            <person name="Lu T."/>
            <person name="Huang Y."/>
            <person name="Zhao Q."/>
            <person name="Feng Q."/>
            <person name="Zhang L."/>
            <person name="Zhu J."/>
            <person name="Weng Q."/>
            <person name="Mu J."/>
            <person name="Lu Y."/>
            <person name="Fan D."/>
            <person name="Liu Y."/>
            <person name="Guan J."/>
            <person name="Zhang Y."/>
            <person name="Yu S."/>
            <person name="Liu X."/>
            <person name="Zhang Y."/>
            <person name="Hong G."/>
            <person name="Han B."/>
            <person name="Choisne N."/>
            <person name="Demange N."/>
            <person name="Orjeda G."/>
            <person name="Samain S."/>
            <person name="Cattolico L."/>
            <person name="Pelletier E."/>
            <person name="Couloux A."/>
            <person name="Segurens B."/>
            <person name="Wincker P."/>
            <person name="D'Hont A."/>
            <person name="Scarpelli C."/>
            <person name="Weissenbach J."/>
            <person name="Salanoubat M."/>
            <person name="Quetier F."/>
            <person name="Yu Y."/>
            <person name="Kim H.R."/>
            <person name="Rambo T."/>
            <person name="Currie J."/>
            <person name="Collura K."/>
            <person name="Luo M."/>
            <person name="Yang T."/>
            <person name="Ammiraju J.S.S."/>
            <person name="Engler F."/>
            <person name="Soderlund C."/>
            <person name="Wing R.A."/>
            <person name="Palmer L.E."/>
            <person name="de la Bastide M."/>
            <person name="Spiegel L."/>
            <person name="Nascimento L."/>
            <person name="Zutavern T."/>
            <person name="O'Shaughnessy A."/>
            <person name="Dike S."/>
            <person name="Dedhia N."/>
            <person name="Preston R."/>
            <person name="Balija V."/>
            <person name="McCombie W.R."/>
            <person name="Chow T."/>
            <person name="Chen H."/>
            <person name="Chung M."/>
            <person name="Chen C."/>
            <person name="Shaw J."/>
            <person name="Wu H."/>
            <person name="Hsiao K."/>
            <person name="Chao Y."/>
            <person name="Chu M."/>
            <person name="Cheng C."/>
            <person name="Hour A."/>
            <person name="Lee P."/>
            <person name="Lin S."/>
            <person name="Lin Y."/>
            <person name="Liou J."/>
            <person name="Liu S."/>
            <person name="Hsing Y."/>
            <person name="Raghuvanshi S."/>
            <person name="Mohanty A."/>
            <person name="Bharti A.K."/>
            <person name="Gaur A."/>
            <person name="Gupta V."/>
            <person name="Kumar D."/>
            <person name="Ravi V."/>
            <person name="Vij S."/>
            <person name="Kapur A."/>
            <person name="Khurana P."/>
            <person name="Khurana P."/>
            <person name="Khurana J.P."/>
            <person name="Tyagi A.K."/>
            <person name="Gaikwad K."/>
            <person name="Singh A."/>
            <person name="Dalal V."/>
            <person name="Srivastava S."/>
            <person name="Dixit A."/>
            <person name="Pal A.K."/>
            <person name="Ghazi I.A."/>
            <person name="Yadav M."/>
            <person name="Pandit A."/>
            <person name="Bhargava A."/>
            <person name="Sureshbabu K."/>
            <person name="Batra K."/>
            <person name="Sharma T.R."/>
            <person name="Mohapatra T."/>
            <person name="Singh N.K."/>
            <person name="Messing J."/>
            <person name="Nelson A.B."/>
            <person name="Fuks G."/>
            <person name="Kavchok S."/>
            <person name="Keizer G."/>
            <person name="Linton E."/>
            <person name="Llaca V."/>
            <person name="Song R."/>
            <person name="Tanyolac B."/>
            <person name="Young S."/>
            <person name="Ho-Il K."/>
            <person name="Hahn J.H."/>
            <person name="Sangsakoo G."/>
            <person name="Vanavichit A."/>
            <person name="de Mattos Luiz.A.T."/>
            <person name="Zimmer P.D."/>
            <person name="Malone G."/>
            <person name="Dellagostin O."/>
            <person name="de Oliveira A.C."/>
            <person name="Bevan M."/>
            <person name="Bancroft I."/>
            <person name="Minx P."/>
            <person name="Cordum H."/>
            <person name="Wilson R."/>
            <person name="Cheng Z."/>
            <person name="Jin W."/>
            <person name="Jiang J."/>
            <person name="Leong S.A."/>
            <person name="Iwama H."/>
            <person name="Gojobori T."/>
            <person name="Itoh T."/>
            <person name="Niimura Y."/>
            <person name="Fujii Y."/>
            <person name="Habara T."/>
            <person name="Sakai H."/>
            <person name="Sato Y."/>
            <person name="Wilson G."/>
            <person name="Kumar K."/>
            <person name="McCouch S."/>
            <person name="Juretic N."/>
            <person name="Hoen D."/>
            <person name="Wright S."/>
            <person name="Bruskiewich R."/>
            <person name="Bureau T."/>
            <person name="Miyao A."/>
            <person name="Hirochika H."/>
            <person name="Nishikawa T."/>
            <person name="Kadowaki K."/>
            <person name="Sugiura M."/>
            <person name="Burr B."/>
            <person name="Sasaki T."/>
        </authorList>
    </citation>
    <scope>NUCLEOTIDE SEQUENCE [LARGE SCALE GENOMIC DNA]</scope>
    <source>
        <strain evidence="2">cv. Nipponbare</strain>
    </source>
</reference>
<protein>
    <submittedName>
        <fullName evidence="1">Os07g0199350 protein</fullName>
    </submittedName>
</protein>
<dbReference type="Proteomes" id="UP000059680">
    <property type="component" value="Chromosome 7"/>
</dbReference>
<accession>A0A0N7KN32</accession>
<evidence type="ECO:0000313" key="1">
    <source>
        <dbReference type="EMBL" id="BAT00490.1"/>
    </source>
</evidence>
<keyword evidence="2" id="KW-1185">Reference proteome</keyword>
<name>A0A0N7KN32_ORYSJ</name>
<feature type="non-terminal residue" evidence="1">
    <location>
        <position position="1"/>
    </location>
</feature>
<proteinExistence type="predicted"/>
<reference evidence="1 2" key="2">
    <citation type="journal article" date="2013" name="Plant Cell Physiol.">
        <title>Rice Annotation Project Database (RAP-DB): an integrative and interactive database for rice genomics.</title>
        <authorList>
            <person name="Sakai H."/>
            <person name="Lee S.S."/>
            <person name="Tanaka T."/>
            <person name="Numa H."/>
            <person name="Kim J."/>
            <person name="Kawahara Y."/>
            <person name="Wakimoto H."/>
            <person name="Yang C.C."/>
            <person name="Iwamoto M."/>
            <person name="Abe T."/>
            <person name="Yamada Y."/>
            <person name="Muto A."/>
            <person name="Inokuchi H."/>
            <person name="Ikemura T."/>
            <person name="Matsumoto T."/>
            <person name="Sasaki T."/>
            <person name="Itoh T."/>
        </authorList>
    </citation>
    <scope>NUCLEOTIDE SEQUENCE [LARGE SCALE GENOMIC DNA]</scope>
    <source>
        <strain evidence="2">cv. Nipponbare</strain>
    </source>
</reference>
<evidence type="ECO:0000313" key="2">
    <source>
        <dbReference type="Proteomes" id="UP000059680"/>
    </source>
</evidence>
<reference evidence="1 2" key="3">
    <citation type="journal article" date="2013" name="Rice">
        <title>Improvement of the Oryza sativa Nipponbare reference genome using next generation sequence and optical map data.</title>
        <authorList>
            <person name="Kawahara Y."/>
            <person name="de la Bastide M."/>
            <person name="Hamilton J.P."/>
            <person name="Kanamori H."/>
            <person name="McCombie W.R."/>
            <person name="Ouyang S."/>
            <person name="Schwartz D.C."/>
            <person name="Tanaka T."/>
            <person name="Wu J."/>
            <person name="Zhou S."/>
            <person name="Childs K.L."/>
            <person name="Davidson R.M."/>
            <person name="Lin H."/>
            <person name="Quesada-Ocampo L."/>
            <person name="Vaillancourt B."/>
            <person name="Sakai H."/>
            <person name="Lee S.S."/>
            <person name="Kim J."/>
            <person name="Numa H."/>
            <person name="Itoh T."/>
            <person name="Buell C.R."/>
            <person name="Matsumoto T."/>
        </authorList>
    </citation>
    <scope>NUCLEOTIDE SEQUENCE [LARGE SCALE GENOMIC DNA]</scope>
    <source>
        <strain evidence="2">cv. Nipponbare</strain>
    </source>
</reference>
<organism evidence="1 2">
    <name type="scientific">Oryza sativa subsp. japonica</name>
    <name type="common">Rice</name>
    <dbReference type="NCBI Taxonomy" id="39947"/>
    <lineage>
        <taxon>Eukaryota</taxon>
        <taxon>Viridiplantae</taxon>
        <taxon>Streptophyta</taxon>
        <taxon>Embryophyta</taxon>
        <taxon>Tracheophyta</taxon>
        <taxon>Spermatophyta</taxon>
        <taxon>Magnoliopsida</taxon>
        <taxon>Liliopsida</taxon>
        <taxon>Poales</taxon>
        <taxon>Poaceae</taxon>
        <taxon>BOP clade</taxon>
        <taxon>Oryzoideae</taxon>
        <taxon>Oryzeae</taxon>
        <taxon>Oryzinae</taxon>
        <taxon>Oryza</taxon>
        <taxon>Oryza sativa</taxon>
    </lineage>
</organism>